<dbReference type="AlphaFoldDB" id="A0A383VR09"/>
<sequence length="931" mass="96537">MDENRTRLGFGRDRAFVPTPNVRNPNMLVEAEAFSHHLGNFEDAVRTYHRRVQGFVRGLLPLLDSNLPRVWLSVDEASGLAEPLRPSISHGHPSRVGGDFDTESLHRHLDRLDRGIQEEVLLPLRRWQEGLAVAKERMRSLDRLRKEVDGQRRKAEKKFSRSEAKLRKAYLGAGYGTSSSSDDDDDDIVPRGRLLEDYHRLALHTERQLRALLESYEDQERLVWEQLSGLVTDAAWLESYAAATMLKVKEAFQGVAMALGASKQPLPAYRAGAYAHAAASTSVGRYGDIGEHTGLIAQMSPRAVELARGGAPRATSVLPYTPLRAKKGLATPLLVAAAAPHGHAQRALAREDVPELEVGASGLPLHALPASVRHRALREVEAAMSVPGTVPSAATAGSSSRMTTTTGTTSALAPPSTTRGITHPTAAAATSPMSTAAAHTAPMTPSGAAARPRSATAATASPTAYGTESATSSAIREPSLKLAEPAGNAGGSFPASSGGLQGEAVRDAAAVGRGSGSTAPFGHLAGEERYDERYNASSAGEGFGAKTAVGSDNVLDSFASPVKAAGAGGLAGTGLAGTGTVAGAGAGDVGVAAESAHMGTGGHSINGVGAAAATGGHGMATAALHEADLAAADEPALAASTSPTAAADTADNTAALEAELAMPRAAATTSSSSSHYEAARPTTPGGSSITDAIRAEISRGSTPRHSMSFEPAAAAATSPAYAPAAFNATHTGTAHMAGGASPLAGGGTGEEEEFVDARSTAPSSRTSSMSYEPHGTEHRSTAAGAPWSPVSNVAGLSKQQQQQQVHDARWQWRFGRSGSGSSSSSSSWRAACTDSCSDAAAVRCLGRFGSGSSSSSSSSSSSRWEVCRAWSKGLAASAPEGWRQLLLPQQQQPLMGYMQEQQQQVDGLTGLCNEAAAAKEAWQWWRRHQQQ</sequence>
<feature type="region of interest" description="Disordered" evidence="1">
    <location>
        <begin position="738"/>
        <end position="784"/>
    </location>
</feature>
<reference evidence="2 3" key="1">
    <citation type="submission" date="2016-10" db="EMBL/GenBank/DDBJ databases">
        <authorList>
            <person name="Cai Z."/>
        </authorList>
    </citation>
    <scope>NUCLEOTIDE SEQUENCE [LARGE SCALE GENOMIC DNA]</scope>
</reference>
<dbReference type="Proteomes" id="UP000256970">
    <property type="component" value="Unassembled WGS sequence"/>
</dbReference>
<name>A0A383VR09_TETOB</name>
<feature type="compositionally biased region" description="Low complexity" evidence="1">
    <location>
        <begin position="757"/>
        <end position="770"/>
    </location>
</feature>
<evidence type="ECO:0000313" key="3">
    <source>
        <dbReference type="Proteomes" id="UP000256970"/>
    </source>
</evidence>
<evidence type="ECO:0008006" key="4">
    <source>
        <dbReference type="Google" id="ProtNLM"/>
    </source>
</evidence>
<keyword evidence="3" id="KW-1185">Reference proteome</keyword>
<evidence type="ECO:0000256" key="1">
    <source>
        <dbReference type="SAM" id="MobiDB-lite"/>
    </source>
</evidence>
<gene>
    <name evidence="2" type="ORF">BQ4739_LOCUS8288</name>
</gene>
<proteinExistence type="predicted"/>
<feature type="compositionally biased region" description="Low complexity" evidence="1">
    <location>
        <begin position="392"/>
        <end position="464"/>
    </location>
</feature>
<dbReference type="EMBL" id="FNXT01000823">
    <property type="protein sequence ID" value="SZX67955.1"/>
    <property type="molecule type" value="Genomic_DNA"/>
</dbReference>
<feature type="region of interest" description="Disordered" evidence="1">
    <location>
        <begin position="388"/>
        <end position="475"/>
    </location>
</feature>
<evidence type="ECO:0000313" key="2">
    <source>
        <dbReference type="EMBL" id="SZX67955.1"/>
    </source>
</evidence>
<protein>
    <recommendedName>
        <fullName evidence="4">BAR domain-containing protein</fullName>
    </recommendedName>
</protein>
<accession>A0A383VR09</accession>
<feature type="region of interest" description="Disordered" evidence="1">
    <location>
        <begin position="667"/>
        <end position="690"/>
    </location>
</feature>
<organism evidence="2 3">
    <name type="scientific">Tetradesmus obliquus</name>
    <name type="common">Green alga</name>
    <name type="synonym">Acutodesmus obliquus</name>
    <dbReference type="NCBI Taxonomy" id="3088"/>
    <lineage>
        <taxon>Eukaryota</taxon>
        <taxon>Viridiplantae</taxon>
        <taxon>Chlorophyta</taxon>
        <taxon>core chlorophytes</taxon>
        <taxon>Chlorophyceae</taxon>
        <taxon>CS clade</taxon>
        <taxon>Sphaeropleales</taxon>
        <taxon>Scenedesmaceae</taxon>
        <taxon>Tetradesmus</taxon>
    </lineage>
</organism>